<keyword evidence="19" id="KW-1185">Reference proteome</keyword>
<feature type="site" description="Interaction with galactose moiety of substrate glycoprotein" evidence="16">
    <location>
        <position position="263"/>
    </location>
</feature>
<dbReference type="EC" id="2.4.1.135" evidence="17"/>
<evidence type="ECO:0000256" key="6">
    <source>
        <dbReference type="ARBA" id="ARBA00022968"/>
    </source>
</evidence>
<feature type="binding site" evidence="14">
    <location>
        <position position="116"/>
    </location>
    <ligand>
        <name>UDP-alpha-D-glucuronate</name>
        <dbReference type="ChEBI" id="CHEBI:58052"/>
    </ligand>
</feature>
<evidence type="ECO:0000256" key="8">
    <source>
        <dbReference type="ARBA" id="ARBA00023136"/>
    </source>
</evidence>
<dbReference type="GO" id="GO:0050650">
    <property type="term" value="P:chondroitin sulfate proteoglycan biosynthetic process"/>
    <property type="evidence" value="ECO:0007669"/>
    <property type="project" value="TreeGrafter"/>
</dbReference>
<dbReference type="SUPFAM" id="SSF53448">
    <property type="entry name" value="Nucleotide-diphospho-sugar transferases"/>
    <property type="match status" value="1"/>
</dbReference>
<keyword evidence="8 17" id="KW-0472">Membrane</keyword>
<gene>
    <name evidence="18" type="ORF">GDO86_020609</name>
</gene>
<dbReference type="GO" id="GO:0015018">
    <property type="term" value="F:galactosylgalactosylxylosylprotein 3-beta-glucuronosyltransferase activity"/>
    <property type="evidence" value="ECO:0007669"/>
    <property type="project" value="UniProtKB-UniRule"/>
</dbReference>
<dbReference type="Pfam" id="PF03360">
    <property type="entry name" value="Glyco_transf_43"/>
    <property type="match status" value="1"/>
</dbReference>
<dbReference type="FunFam" id="3.90.550.10:FF:000044">
    <property type="entry name" value="Galactosylgalactosylxylosylprotein 3-beta-glucuronosyltransferase"/>
    <property type="match status" value="1"/>
</dbReference>
<dbReference type="Proteomes" id="UP000812440">
    <property type="component" value="Unassembled WGS sequence"/>
</dbReference>
<comment type="subunit">
    <text evidence="12">Homodimer; disulfide-linked. Interacts with PXYLP1; the interaction increases the 2-phosphoxylose phosphatase activity of PXYLP1 during completion of linkage region formation in a B3GAT3-mediated manner.</text>
</comment>
<evidence type="ECO:0000256" key="1">
    <source>
        <dbReference type="ARBA" id="ARBA00004606"/>
    </source>
</evidence>
<dbReference type="PANTHER" id="PTHR10896">
    <property type="entry name" value="GALACTOSYLGALACTOSYLXYLOSYLPROTEIN 3-BETA-GLUCURONOSYLTRANSFERASE BETA-1,3-GLUCURONYLTRANSFERASE"/>
    <property type="match status" value="1"/>
</dbReference>
<evidence type="ECO:0000256" key="14">
    <source>
        <dbReference type="PIRSR" id="PIRSR605027-2"/>
    </source>
</evidence>
<evidence type="ECO:0000256" key="4">
    <source>
        <dbReference type="ARBA" id="ARBA00022692"/>
    </source>
</evidence>
<dbReference type="InterPro" id="IPR005027">
    <property type="entry name" value="Glyco_trans_43"/>
</dbReference>
<keyword evidence="5 15" id="KW-0479">Metal-binding</keyword>
<dbReference type="GO" id="GO:0000139">
    <property type="term" value="C:Golgi membrane"/>
    <property type="evidence" value="ECO:0007669"/>
    <property type="project" value="UniProtKB-SubCell"/>
</dbReference>
<evidence type="ECO:0000256" key="16">
    <source>
        <dbReference type="PIRSR" id="PIRSR605027-4"/>
    </source>
</evidence>
<dbReference type="EMBL" id="JAACNH010000972">
    <property type="protein sequence ID" value="KAG8430438.1"/>
    <property type="molecule type" value="Genomic_DNA"/>
</dbReference>
<evidence type="ECO:0000256" key="7">
    <source>
        <dbReference type="ARBA" id="ARBA00022989"/>
    </source>
</evidence>
<dbReference type="PANTHER" id="PTHR10896:SF65">
    <property type="entry name" value="GALACTOSYLGALACTOSYLXYLOSYLPROTEIN 3-BETA-GLUCURONOSYLTRANSFERASE 3"/>
    <property type="match status" value="1"/>
</dbReference>
<evidence type="ECO:0000256" key="12">
    <source>
        <dbReference type="ARBA" id="ARBA00065147"/>
    </source>
</evidence>
<keyword evidence="10 15" id="KW-0464">Manganese</keyword>
<evidence type="ECO:0000256" key="11">
    <source>
        <dbReference type="ARBA" id="ARBA00047979"/>
    </source>
</evidence>
<protein>
    <recommendedName>
        <fullName evidence="17">Galactosylgalactosylxylosylprotein 3-beta-glucuronosyltransferase</fullName>
        <ecNumber evidence="17">2.4.1.135</ecNumber>
    </recommendedName>
</protein>
<feature type="binding site" evidence="14">
    <location>
        <begin position="253"/>
        <end position="255"/>
    </location>
    <ligand>
        <name>UDP-alpha-D-glucuronate</name>
        <dbReference type="ChEBI" id="CHEBI:58052"/>
    </ligand>
</feature>
<keyword evidence="3 17" id="KW-0808">Transferase</keyword>
<keyword evidence="17" id="KW-0333">Golgi apparatus</keyword>
<comment type="pathway">
    <text evidence="17">Protein modification; protein glycosylation.</text>
</comment>
<evidence type="ECO:0000313" key="18">
    <source>
        <dbReference type="EMBL" id="KAG8430438.1"/>
    </source>
</evidence>
<evidence type="ECO:0000256" key="17">
    <source>
        <dbReference type="RuleBase" id="RU363127"/>
    </source>
</evidence>
<dbReference type="OrthoDB" id="675023at2759"/>
<feature type="site" description="Interaction with galactose moiety of substrate glycoprotein" evidence="16">
    <location>
        <position position="172"/>
    </location>
</feature>
<keyword evidence="7 17" id="KW-1133">Transmembrane helix</keyword>
<dbReference type="GO" id="GO:0005975">
    <property type="term" value="P:carbohydrate metabolic process"/>
    <property type="evidence" value="ECO:0007669"/>
    <property type="project" value="TreeGrafter"/>
</dbReference>
<feature type="binding site" evidence="14">
    <location>
        <position position="111"/>
    </location>
    <ligand>
        <name>UDP-alpha-D-glucuronate</name>
        <dbReference type="ChEBI" id="CHEBI:58052"/>
    </ligand>
</feature>
<evidence type="ECO:0000256" key="3">
    <source>
        <dbReference type="ARBA" id="ARBA00022679"/>
    </source>
</evidence>
<evidence type="ECO:0000256" key="10">
    <source>
        <dbReference type="ARBA" id="ARBA00023211"/>
    </source>
</evidence>
<evidence type="ECO:0000313" key="19">
    <source>
        <dbReference type="Proteomes" id="UP000812440"/>
    </source>
</evidence>
<keyword evidence="6 17" id="KW-0735">Signal-anchor</keyword>
<comment type="catalytic activity">
    <reaction evidence="11 17">
        <text>3-O-(beta-D-galactosyl-(1-&gt;3)-beta-D-galactosyl-(1-&gt;4)-beta-D-xylosyl)-L-seryl-[protein] + UDP-alpha-D-glucuronate = 3-O-(beta-D-GlcA-(1-&gt;3)-beta-D-Gal-(1-&gt;3)-beta-D-Gal-(1-&gt;4)-beta-D-Xyl)-L-seryl-[protein] + UDP + H(+)</text>
        <dbReference type="Rhea" id="RHEA:24168"/>
        <dbReference type="Rhea" id="RHEA-COMP:12571"/>
        <dbReference type="Rhea" id="RHEA-COMP:12573"/>
        <dbReference type="ChEBI" id="CHEBI:15378"/>
        <dbReference type="ChEBI" id="CHEBI:58052"/>
        <dbReference type="ChEBI" id="CHEBI:58223"/>
        <dbReference type="ChEBI" id="CHEBI:132090"/>
        <dbReference type="ChEBI" id="CHEBI:132093"/>
        <dbReference type="EC" id="2.4.1.135"/>
    </reaction>
</comment>
<evidence type="ECO:0000256" key="9">
    <source>
        <dbReference type="ARBA" id="ARBA00023180"/>
    </source>
</evidence>
<feature type="binding site" evidence="14">
    <location>
        <begin position="45"/>
        <end position="47"/>
    </location>
    <ligand>
        <name>UDP-alpha-D-glucuronate</name>
        <dbReference type="ChEBI" id="CHEBI:58052"/>
    </ligand>
</feature>
<feature type="binding site" evidence="15">
    <location>
        <position position="141"/>
    </location>
    <ligand>
        <name>Mn(2+)</name>
        <dbReference type="ChEBI" id="CHEBI:29035"/>
    </ligand>
</feature>
<dbReference type="GO" id="GO:0006024">
    <property type="term" value="P:glycosaminoglycan biosynthetic process"/>
    <property type="evidence" value="ECO:0007669"/>
    <property type="project" value="UniProtKB-ARBA"/>
</dbReference>
<dbReference type="AlphaFoldDB" id="A0A8T2II49"/>
<feature type="binding site" evidence="14">
    <location>
        <position position="76"/>
    </location>
    <ligand>
        <name>UDP-alpha-D-glucuronate</name>
        <dbReference type="ChEBI" id="CHEBI:58052"/>
    </ligand>
</feature>
<dbReference type="Gene3D" id="3.90.550.10">
    <property type="entry name" value="Spore Coat Polysaccharide Biosynthesis Protein SpsA, Chain A"/>
    <property type="match status" value="1"/>
</dbReference>
<name>A0A8T2II49_9PIPI</name>
<comment type="subcellular location">
    <subcellularLocation>
        <location evidence="17">Golgi apparatus membrane</location>
        <topology evidence="17">Single-pass type II membrane protein</topology>
    </subcellularLocation>
    <subcellularLocation>
        <location evidence="1">Membrane</location>
        <topology evidence="1">Single-pass type II membrane protein</topology>
    </subcellularLocation>
</comment>
<dbReference type="GO" id="GO:0046872">
    <property type="term" value="F:metal ion binding"/>
    <property type="evidence" value="ECO:0007669"/>
    <property type="project" value="UniProtKB-KW"/>
</dbReference>
<dbReference type="CDD" id="cd00218">
    <property type="entry name" value="GlcAT-I"/>
    <property type="match status" value="1"/>
</dbReference>
<evidence type="ECO:0000256" key="13">
    <source>
        <dbReference type="PIRSR" id="PIRSR605027-1"/>
    </source>
</evidence>
<proteinExistence type="inferred from homology"/>
<keyword evidence="4 17" id="KW-0812">Transmembrane</keyword>
<comment type="caution">
    <text evidence="18">The sequence shown here is derived from an EMBL/GenBank/DDBJ whole genome shotgun (WGS) entry which is preliminary data.</text>
</comment>
<reference evidence="18" key="1">
    <citation type="thesis" date="2020" institute="ProQuest LLC" country="789 East Eisenhower Parkway, Ann Arbor, MI, USA">
        <title>Comparative Genomics and Chromosome Evolution.</title>
        <authorList>
            <person name="Mudd A.B."/>
        </authorList>
    </citation>
    <scope>NUCLEOTIDE SEQUENCE</scope>
    <source>
        <strain evidence="18">Female2</strain>
        <tissue evidence="18">Blood</tissue>
    </source>
</reference>
<evidence type="ECO:0000256" key="15">
    <source>
        <dbReference type="PIRSR" id="PIRSR605027-3"/>
    </source>
</evidence>
<comment type="similarity">
    <text evidence="2 17">Belongs to the glycosyltransferase 43 family.</text>
</comment>
<feature type="binding site" evidence="14">
    <location>
        <begin position="139"/>
        <end position="141"/>
    </location>
    <ligand>
        <name>UDP-alpha-D-glucuronate</name>
        <dbReference type="ChEBI" id="CHEBI:58052"/>
    </ligand>
</feature>
<organism evidence="18 19">
    <name type="scientific">Hymenochirus boettgeri</name>
    <name type="common">Congo dwarf clawed frog</name>
    <dbReference type="NCBI Taxonomy" id="247094"/>
    <lineage>
        <taxon>Eukaryota</taxon>
        <taxon>Metazoa</taxon>
        <taxon>Chordata</taxon>
        <taxon>Craniata</taxon>
        <taxon>Vertebrata</taxon>
        <taxon>Euteleostomi</taxon>
        <taxon>Amphibia</taxon>
        <taxon>Batrachia</taxon>
        <taxon>Anura</taxon>
        <taxon>Pipoidea</taxon>
        <taxon>Pipidae</taxon>
        <taxon>Pipinae</taxon>
        <taxon>Hymenochirus</taxon>
    </lineage>
</organism>
<keyword evidence="9" id="KW-0325">Glycoprotein</keyword>
<feature type="transmembrane region" description="Helical" evidence="17">
    <location>
        <begin position="7"/>
        <end position="25"/>
    </location>
</feature>
<evidence type="ECO:0000256" key="5">
    <source>
        <dbReference type="ARBA" id="ARBA00022723"/>
    </source>
</evidence>
<comment type="cofactor">
    <cofactor evidence="15 17">
        <name>Mn(2+)</name>
        <dbReference type="ChEBI" id="CHEBI:29035"/>
    </cofactor>
</comment>
<sequence length="280" mass="32059">MRLKLRNLFLFYFVISSTCLLYVILQSGKPCDWEKDLPIIYVVTPTYPRPHQRAELTRLSQTLLLVPSLHWIVKQDSTVRSQPVADLLSQSGLHYTHLNLKASDPNWLKPRGVEQRNEALRWLQLNRQSDHTGVVYFADDDNTYSVRIFEEMRPTKKVSVWPVGLVGGLRYEGPLVKNGQVVGFHTAWKIHRPFPIDMAGFAVSLSLLLSHSEAQFDPNAERGFLESSLLGQLVSVGDLEPRADDCTKVWVWHTRTEKPKLKQEVYLEKQGRGSDINVLV</sequence>
<feature type="active site" description="Proton donor/acceptor" evidence="13">
    <location>
        <position position="226"/>
    </location>
</feature>
<dbReference type="InterPro" id="IPR029044">
    <property type="entry name" value="Nucleotide-diphossugar_trans"/>
</dbReference>
<evidence type="ECO:0000256" key="2">
    <source>
        <dbReference type="ARBA" id="ARBA00007706"/>
    </source>
</evidence>
<accession>A0A8T2II49</accession>